<organism evidence="1 2">
    <name type="scientific">Rangifer tarandus platyrhynchus</name>
    <name type="common">Svalbard reindeer</name>
    <dbReference type="NCBI Taxonomy" id="3082113"/>
    <lineage>
        <taxon>Eukaryota</taxon>
        <taxon>Metazoa</taxon>
        <taxon>Chordata</taxon>
        <taxon>Craniata</taxon>
        <taxon>Vertebrata</taxon>
        <taxon>Euteleostomi</taxon>
        <taxon>Mammalia</taxon>
        <taxon>Eutheria</taxon>
        <taxon>Laurasiatheria</taxon>
        <taxon>Artiodactyla</taxon>
        <taxon>Ruminantia</taxon>
        <taxon>Pecora</taxon>
        <taxon>Cervidae</taxon>
        <taxon>Odocoileinae</taxon>
        <taxon>Rangifer</taxon>
    </lineage>
</organism>
<evidence type="ECO:0000313" key="2">
    <source>
        <dbReference type="Proteomes" id="UP001162501"/>
    </source>
</evidence>
<dbReference type="EMBL" id="OX596093">
    <property type="protein sequence ID" value="CAN0567196.1"/>
    <property type="molecule type" value="Genomic_DNA"/>
</dbReference>
<proteinExistence type="predicted"/>
<accession>A0AC60A6Q7</accession>
<protein>
    <submittedName>
        <fullName evidence="1">Uncharacterized protein</fullName>
    </submittedName>
</protein>
<sequence>MLAGEPGRGQRLGSAGRGSVVLPRAGHSSPETTAPLRAAVSTGLFLHLLQATSSSTVQSTAQQAEAQRGSATLQLPFPLSWSRKFRAETSNSNALLPSGGSFCSLRLPRNLILQRNPLAPALRQDPRLPEQAKPLSFSSLTPAFWSTRGP</sequence>
<feature type="non-terminal residue" evidence="1">
    <location>
        <position position="1"/>
    </location>
</feature>
<name>A0AC60A6Q7_RANTA</name>
<feature type="non-terminal residue" evidence="1">
    <location>
        <position position="150"/>
    </location>
</feature>
<evidence type="ECO:0000313" key="1">
    <source>
        <dbReference type="EMBL" id="CAN0567196.1"/>
    </source>
</evidence>
<reference evidence="1" key="2">
    <citation type="submission" date="2025-03" db="EMBL/GenBank/DDBJ databases">
        <authorList>
            <consortium name="ELIXIR-Norway"/>
            <consortium name="Elixir Norway"/>
        </authorList>
    </citation>
    <scope>NUCLEOTIDE SEQUENCE</scope>
</reference>
<gene>
    <name evidence="1" type="ORF">MRATA1EN22A_LOCUS27599</name>
</gene>
<dbReference type="Proteomes" id="UP001162501">
    <property type="component" value="Chromosome 9"/>
</dbReference>
<reference evidence="1" key="1">
    <citation type="submission" date="2023-05" db="EMBL/GenBank/DDBJ databases">
        <authorList>
            <consortium name="ELIXIR-Norway"/>
        </authorList>
    </citation>
    <scope>NUCLEOTIDE SEQUENCE</scope>
</reference>